<dbReference type="Proteomes" id="UP000642819">
    <property type="component" value="Unassembled WGS sequence"/>
</dbReference>
<name>A0ABQ3GJX8_9MICC</name>
<gene>
    <name evidence="1" type="ORF">GCM10008096_26190</name>
</gene>
<protein>
    <recommendedName>
        <fullName evidence="3">SGNH/GDSL hydrolase family protein</fullName>
    </recommendedName>
</protein>
<evidence type="ECO:0008006" key="3">
    <source>
        <dbReference type="Google" id="ProtNLM"/>
    </source>
</evidence>
<proteinExistence type="predicted"/>
<keyword evidence="2" id="KW-1185">Reference proteome</keyword>
<organism evidence="1 2">
    <name type="scientific">Zhihengliuella salsuginis</name>
    <dbReference type="NCBI Taxonomy" id="578222"/>
    <lineage>
        <taxon>Bacteria</taxon>
        <taxon>Bacillati</taxon>
        <taxon>Actinomycetota</taxon>
        <taxon>Actinomycetes</taxon>
        <taxon>Micrococcales</taxon>
        <taxon>Micrococcaceae</taxon>
        <taxon>Zhihengliuella</taxon>
    </lineage>
</organism>
<evidence type="ECO:0000313" key="2">
    <source>
        <dbReference type="Proteomes" id="UP000642819"/>
    </source>
</evidence>
<accession>A0ABQ3GJX8</accession>
<comment type="caution">
    <text evidence="1">The sequence shown here is derived from an EMBL/GenBank/DDBJ whole genome shotgun (WGS) entry which is preliminary data.</text>
</comment>
<dbReference type="EMBL" id="BMXK01000012">
    <property type="protein sequence ID" value="GHD11606.1"/>
    <property type="molecule type" value="Genomic_DNA"/>
</dbReference>
<reference evidence="2" key="1">
    <citation type="journal article" date="2019" name="Int. J. Syst. Evol. Microbiol.">
        <title>The Global Catalogue of Microorganisms (GCM) 10K type strain sequencing project: providing services to taxonomists for standard genome sequencing and annotation.</title>
        <authorList>
            <consortium name="The Broad Institute Genomics Platform"/>
            <consortium name="The Broad Institute Genome Sequencing Center for Infectious Disease"/>
            <person name="Wu L."/>
            <person name="Ma J."/>
        </authorList>
    </citation>
    <scope>NUCLEOTIDE SEQUENCE [LARGE SCALE GENOMIC DNA]</scope>
    <source>
        <strain evidence="2">KCTC 19466</strain>
    </source>
</reference>
<evidence type="ECO:0000313" key="1">
    <source>
        <dbReference type="EMBL" id="GHD11606.1"/>
    </source>
</evidence>
<dbReference type="RefSeq" id="WP_189351047.1">
    <property type="nucleotide sequence ID" value="NZ_BMXK01000012.1"/>
</dbReference>
<sequence>MKIALIGNSHLGPIAPELAGLTRTDAYDVNATYFISRTYGQQQLKIVSGTHADIVEDVQLDVDNGVPDVLDTRVYDRFYVCGFQFSLIHLIEAVQLYQPESMSLDLAPQLLADSDFDDYVDHTFTTTTARSILDRLRAHTTADIVLVPAPHPARWVASDTRERSLAYGLLSENESAREFLLSQYQRQTKRISESGFLVAEQPIDTITDCWFTRDEYSLGDPNGSTRAFYERGDFYHMNRSYGNVYARQILNELTS</sequence>